<evidence type="ECO:0000313" key="3">
    <source>
        <dbReference type="Proteomes" id="UP000221538"/>
    </source>
</evidence>
<evidence type="ECO:0000313" key="2">
    <source>
        <dbReference type="EMBL" id="GAY22668.1"/>
    </source>
</evidence>
<keyword evidence="1" id="KW-0175">Coiled coil</keyword>
<dbReference type="EMBL" id="BEWI01000032">
    <property type="protein sequence ID" value="GAY22668.1"/>
    <property type="molecule type" value="Genomic_DNA"/>
</dbReference>
<reference evidence="2 3" key="1">
    <citation type="journal article" date="2013" name="Biodegradation">
        <title>Occurrence of 4-tert-butylphenol (4-t-BP) biodegradation in an aquatic sample caused by the presence of Spirodela polyrrhiza and isolation of a 4-t-BP-utilizing bacterium.</title>
        <authorList>
            <person name="Ogata Y."/>
            <person name="Toyama T."/>
            <person name="Yu N."/>
            <person name="Wang X."/>
            <person name="Sei K."/>
            <person name="Ike M."/>
        </authorList>
    </citation>
    <scope>NUCLEOTIDE SEQUENCE [LARGE SCALE GENOMIC DNA]</scope>
    <source>
        <strain evidence="2 3">OMI</strain>
    </source>
</reference>
<accession>A0A292ZHV3</accession>
<sequence>MREFEANLRSSADRASTAWEKAGQRADKAFSFNGASREVKQFGREIEALYQKLATKGRVQNLAASALSGFDTGGAIRQINAQAAAEETLEATRRRNHAERMAAVQREIALTLGGIRERQAAENAAFRQATTEAERRIALERQRITESAARIAGPQNLGGVTLDPAATLRSATSARAFANAQREIAEAATVAARAVGTATAEDRAYATTARQAAAAAEVEAQRLELLAATHSKVAGALVASGGSLARTSAAAAVSAGAQRAAYANLSNQIADVAVQAQLGTNAFVILLQQGSQASFALAQTGGKLAALGRFLSNPWVVAATTAAAVLGSYVTKLGEADTASHLAKVGANALTDAQGVLGTMFDLTSGKLEKQNELLRLNARLTAINLRADAAAKQASSAKVFGQDGLSTTTKLRAGASAYLPLGLGNVVGGDYFKARENQQALQRLEQERAKAEQIKNADARAKAIDAVLQRSEKLDFSGLKITGEEYRQALIDRSTSGINTQIAKLIDESLDSGTLAKGLRNPAKKTGSGTANRIAGLEESGRDIFDRIKNIAAPFGDQPKLVQQTAKAMAELADITDDLTRKNDAYVKATGKALPGYEKTLTAAKEAAAVIGNAPVMAIKQQTDALADQARVQELLAQGRPAEAEALQAKLAIIRQIGVELDKEPEAVSKALAEYEEQRKRLAQLTVDAQATSATRQLEEANQILQAQLSGNERLAELLSRRFQIEQGTAQIGDEQLTNLEKQIELNKALTQENERRNQLIAIQVQQARDLQSAFENFLTEPFAKGSLKSLTDSITQSRRQAIAREISVKLFGDMGSTVEDKLRNAGEVVTIAGDTLNASATTISDSAGKALEAHQAAAKALTDSATAISNAAANFLASNDNMPSIGQLTTTPTAFGSQTGLEPFLTNFAKGLQPIQDIWSNAQPAQELADIVVTAQRYIPASAQRTASGGGFGTAVGGVNGLTTLLSFASSAVGGKAGGLINGLLNAAAFNQMGQLAASGILKLGGGTFAAAGIGQTVGNAIGGIGSGMLASSIVKALGLKGSTTGGALGGAIGNAILPGIGGFIGGALGSIVGGLFKKNPKAYVTLGTDAYGNTTSETLRAVGKGKAERLAGAQSSASGVFDALEQLSSAFGTGLASNMNLGVIGSYKKQYRFDPDGDGPLAHQSFATAEEAVKAALVNAINRGVITGMRESTKRLLTVGGDFDKALQKATAFESVFTDLKSYLDPVGAAIDGVEKHFDGLRKIFAEAGASTEEYSKLEQLYGIERSEAIKQAAESLSGTLQNFLDGLRYSGDSGLSLRTRQSNARAAFDPLAAQIMGGTVRISVCGRA</sequence>
<feature type="coiled-coil region" evidence="1">
    <location>
        <begin position="435"/>
        <end position="462"/>
    </location>
</feature>
<reference evidence="2 3" key="2">
    <citation type="journal article" date="2013" name="Environ. Sci. Technol.">
        <title>The 4-tert-butylphenol-utilizing bacterium Sphingobium fuliginis OMI can degrade bisphenols via phenolic ring hydroxylation and meta-cleavage pathway.</title>
        <authorList>
            <person name="Ogata Y."/>
            <person name="Goda S."/>
            <person name="Toyama T."/>
            <person name="Sei K."/>
            <person name="Ike M."/>
        </authorList>
    </citation>
    <scope>NUCLEOTIDE SEQUENCE [LARGE SCALE GENOMIC DNA]</scope>
    <source>
        <strain evidence="2 3">OMI</strain>
    </source>
</reference>
<name>A0A292ZHV3_SPHSA</name>
<gene>
    <name evidence="2" type="ORF">SFOMI_3229</name>
</gene>
<dbReference type="Proteomes" id="UP000221538">
    <property type="component" value="Unassembled WGS sequence"/>
</dbReference>
<protein>
    <submittedName>
        <fullName evidence="2">Plectin 1 isoform 8</fullName>
    </submittedName>
</protein>
<proteinExistence type="predicted"/>
<comment type="caution">
    <text evidence="2">The sequence shown here is derived from an EMBL/GenBank/DDBJ whole genome shotgun (WGS) entry which is preliminary data.</text>
</comment>
<evidence type="ECO:0000256" key="1">
    <source>
        <dbReference type="SAM" id="Coils"/>
    </source>
</evidence>
<organism evidence="2 3">
    <name type="scientific">Sphingobium fuliginis (strain ATCC 27551)</name>
    <dbReference type="NCBI Taxonomy" id="336203"/>
    <lineage>
        <taxon>Bacteria</taxon>
        <taxon>Pseudomonadati</taxon>
        <taxon>Pseudomonadota</taxon>
        <taxon>Alphaproteobacteria</taxon>
        <taxon>Sphingomonadales</taxon>
        <taxon>Sphingomonadaceae</taxon>
        <taxon>Sphingobium</taxon>
    </lineage>
</organism>